<gene>
    <name evidence="1" type="ORF">HNP38_002103</name>
</gene>
<proteinExistence type="predicted"/>
<keyword evidence="2" id="KW-1185">Reference proteome</keyword>
<sequence>MMLLVVLKSTKHLKNRNKNYLIKNDGKRIQAKDQAEKY</sequence>
<organism evidence="1 2">
    <name type="scientific">Chryseobacterium defluvii</name>
    <dbReference type="NCBI Taxonomy" id="160396"/>
    <lineage>
        <taxon>Bacteria</taxon>
        <taxon>Pseudomonadati</taxon>
        <taxon>Bacteroidota</taxon>
        <taxon>Flavobacteriia</taxon>
        <taxon>Flavobacteriales</taxon>
        <taxon>Weeksellaceae</taxon>
        <taxon>Chryseobacterium group</taxon>
        <taxon>Chryseobacterium</taxon>
    </lineage>
</organism>
<comment type="caution">
    <text evidence="1">The sequence shown here is derived from an EMBL/GenBank/DDBJ whole genome shotgun (WGS) entry which is preliminary data.</text>
</comment>
<dbReference type="Proteomes" id="UP000592180">
    <property type="component" value="Unassembled WGS sequence"/>
</dbReference>
<dbReference type="EMBL" id="JACHLE010000002">
    <property type="protein sequence ID" value="MBB4806807.1"/>
    <property type="molecule type" value="Genomic_DNA"/>
</dbReference>
<protein>
    <submittedName>
        <fullName evidence="1">Uncharacterized protein</fullName>
    </submittedName>
</protein>
<evidence type="ECO:0000313" key="1">
    <source>
        <dbReference type="EMBL" id="MBB4806807.1"/>
    </source>
</evidence>
<evidence type="ECO:0000313" key="2">
    <source>
        <dbReference type="Proteomes" id="UP000592180"/>
    </source>
</evidence>
<name>A0A840KFQ4_9FLAO</name>
<reference evidence="1 2" key="1">
    <citation type="submission" date="2020-08" db="EMBL/GenBank/DDBJ databases">
        <title>Functional genomics of gut bacteria from endangered species of beetles.</title>
        <authorList>
            <person name="Carlos-Shanley C."/>
        </authorList>
    </citation>
    <scope>NUCLEOTIDE SEQUENCE [LARGE SCALE GENOMIC DNA]</scope>
    <source>
        <strain evidence="1 2">S00151</strain>
    </source>
</reference>
<accession>A0A840KFQ4</accession>
<dbReference type="AlphaFoldDB" id="A0A840KFQ4"/>